<evidence type="ECO:0000313" key="6">
    <source>
        <dbReference type="EMBL" id="MBP1855636.1"/>
    </source>
</evidence>
<keyword evidence="6" id="KW-0282">Flagellum</keyword>
<dbReference type="RefSeq" id="WP_234926347.1">
    <property type="nucleotide sequence ID" value="NZ_JAGGJX010000004.1"/>
</dbReference>
<evidence type="ECO:0000256" key="4">
    <source>
        <dbReference type="ARBA" id="ARBA00023163"/>
    </source>
</evidence>
<reference evidence="6 7" key="1">
    <citation type="submission" date="2021-03" db="EMBL/GenBank/DDBJ databases">
        <title>Genomic Encyclopedia of Type Strains, Phase IV (KMG-IV): sequencing the most valuable type-strain genomes for metagenomic binning, comparative biology and taxonomic classification.</title>
        <authorList>
            <person name="Goeker M."/>
        </authorList>
    </citation>
    <scope>NUCLEOTIDE SEQUENCE [LARGE SCALE GENOMIC DNA]</scope>
    <source>
        <strain evidence="6 7">DSM 1289</strain>
    </source>
</reference>
<keyword evidence="6" id="KW-0966">Cell projection</keyword>
<dbReference type="SUPFAM" id="SSF88659">
    <property type="entry name" value="Sigma3 and sigma4 domains of RNA polymerase sigma factors"/>
    <property type="match status" value="2"/>
</dbReference>
<evidence type="ECO:0000256" key="3">
    <source>
        <dbReference type="ARBA" id="ARBA00023125"/>
    </source>
</evidence>
<dbReference type="InterPro" id="IPR013324">
    <property type="entry name" value="RNA_pol_sigma_r3/r4-like"/>
</dbReference>
<dbReference type="InterPro" id="IPR007630">
    <property type="entry name" value="RNA_pol_sigma70_r4"/>
</dbReference>
<keyword evidence="3" id="KW-0238">DNA-binding</keyword>
<dbReference type="Gene3D" id="1.20.140.160">
    <property type="match status" value="1"/>
</dbReference>
<dbReference type="PRINTS" id="PR00046">
    <property type="entry name" value="SIGMA70FCT"/>
</dbReference>
<dbReference type="Pfam" id="PF04545">
    <property type="entry name" value="Sigma70_r4"/>
    <property type="match status" value="1"/>
</dbReference>
<dbReference type="SUPFAM" id="SSF88946">
    <property type="entry name" value="Sigma2 domain of RNA polymerase sigma factors"/>
    <property type="match status" value="1"/>
</dbReference>
<evidence type="ECO:0000256" key="1">
    <source>
        <dbReference type="ARBA" id="ARBA00023015"/>
    </source>
</evidence>
<dbReference type="PANTHER" id="PTHR30385">
    <property type="entry name" value="SIGMA FACTOR F FLAGELLAR"/>
    <property type="match status" value="1"/>
</dbReference>
<feature type="domain" description="RNA polymerase sigma-70" evidence="5">
    <location>
        <begin position="227"/>
        <end position="253"/>
    </location>
</feature>
<keyword evidence="2" id="KW-0731">Sigma factor</keyword>
<dbReference type="Proteomes" id="UP000767291">
    <property type="component" value="Unassembled WGS sequence"/>
</dbReference>
<dbReference type="NCBIfam" id="TIGR02937">
    <property type="entry name" value="sigma70-ECF"/>
    <property type="match status" value="1"/>
</dbReference>
<dbReference type="InterPro" id="IPR007627">
    <property type="entry name" value="RNA_pol_sigma70_r2"/>
</dbReference>
<dbReference type="CDD" id="cd06171">
    <property type="entry name" value="Sigma70_r4"/>
    <property type="match status" value="1"/>
</dbReference>
<dbReference type="EMBL" id="JAGGJX010000004">
    <property type="protein sequence ID" value="MBP1855636.1"/>
    <property type="molecule type" value="Genomic_DNA"/>
</dbReference>
<accession>A0ABS4ECL2</accession>
<protein>
    <submittedName>
        <fullName evidence="6">RNA polymerase sigma factor for flagellar operon FliA</fullName>
    </submittedName>
</protein>
<name>A0ABS4ECL2_9FIRM</name>
<gene>
    <name evidence="6" type="ORF">J2Z43_002034</name>
</gene>
<dbReference type="NCBIfam" id="TIGR02479">
    <property type="entry name" value="FliA_WhiG"/>
    <property type="match status" value="1"/>
</dbReference>
<comment type="caution">
    <text evidence="6">The sequence shown here is derived from an EMBL/GenBank/DDBJ whole genome shotgun (WGS) entry which is preliminary data.</text>
</comment>
<dbReference type="InterPro" id="IPR014284">
    <property type="entry name" value="RNA_pol_sigma-70_dom"/>
</dbReference>
<keyword evidence="6" id="KW-0969">Cilium</keyword>
<keyword evidence="7" id="KW-1185">Reference proteome</keyword>
<dbReference type="InterPro" id="IPR000943">
    <property type="entry name" value="RNA_pol_sigma70"/>
</dbReference>
<sequence length="267" mass="30836">MMDQAYMLRKLVVDKSITEPFNNVDSKKCVVLDREQLIKDNIPLVKSIANKLFVPNKGLEFDDLVNTGILGLIDAVNRFDVERDAKFSTYSYIRIKGAILDEIRRQQPISKQRISRINNYNKVVENLRNKLFKEPSIGEIADELNITKMDVSEIETDIDMLSTYSLDKVIFEDTSENIERFLKISDDENPSSIVDENEKAEILSKAISNLKDKEQLVLSLYYYDELNLKEIASVLKVSESRVSQLHRKAITNLKCEIDKMKYSVRND</sequence>
<dbReference type="InterPro" id="IPR007624">
    <property type="entry name" value="RNA_pol_sigma70_r3"/>
</dbReference>
<proteinExistence type="predicted"/>
<dbReference type="InterPro" id="IPR013325">
    <property type="entry name" value="RNA_pol_sigma_r2"/>
</dbReference>
<keyword evidence="4" id="KW-0804">Transcription</keyword>
<evidence type="ECO:0000259" key="5">
    <source>
        <dbReference type="PROSITE" id="PS00716"/>
    </source>
</evidence>
<dbReference type="Pfam" id="PF04539">
    <property type="entry name" value="Sigma70_r3"/>
    <property type="match status" value="1"/>
</dbReference>
<organism evidence="6 7">
    <name type="scientific">Metaclostridioides mangenotii</name>
    <dbReference type="NCBI Taxonomy" id="1540"/>
    <lineage>
        <taxon>Bacteria</taxon>
        <taxon>Bacillati</taxon>
        <taxon>Bacillota</taxon>
        <taxon>Clostridia</taxon>
        <taxon>Peptostreptococcales</taxon>
        <taxon>Peptostreptococcaceae</taxon>
        <taxon>Metaclostridioides</taxon>
    </lineage>
</organism>
<dbReference type="PIRSF" id="PIRSF000770">
    <property type="entry name" value="RNA_pol_sigma-SigE/K"/>
    <property type="match status" value="1"/>
</dbReference>
<dbReference type="PROSITE" id="PS00716">
    <property type="entry name" value="SIGMA70_2"/>
    <property type="match status" value="1"/>
</dbReference>
<dbReference type="InterPro" id="IPR012845">
    <property type="entry name" value="RNA_pol_sigma_FliA_WhiG"/>
</dbReference>
<evidence type="ECO:0000313" key="7">
    <source>
        <dbReference type="Proteomes" id="UP000767291"/>
    </source>
</evidence>
<keyword evidence="1" id="KW-0805">Transcription regulation</keyword>
<dbReference type="PANTHER" id="PTHR30385:SF7">
    <property type="entry name" value="RNA POLYMERASE SIGMA FACTOR FLIA"/>
    <property type="match status" value="1"/>
</dbReference>
<dbReference type="Gene3D" id="1.10.1740.10">
    <property type="match status" value="1"/>
</dbReference>
<dbReference type="Pfam" id="PF04542">
    <property type="entry name" value="Sigma70_r2"/>
    <property type="match status" value="1"/>
</dbReference>
<evidence type="ECO:0000256" key="2">
    <source>
        <dbReference type="ARBA" id="ARBA00023082"/>
    </source>
</evidence>